<accession>A0A7L5CH33</accession>
<evidence type="ECO:0000313" key="2">
    <source>
        <dbReference type="Proteomes" id="UP000516571"/>
    </source>
</evidence>
<keyword evidence="2" id="KW-1185">Reference proteome</keyword>
<reference evidence="1 2" key="1">
    <citation type="submission" date="2020-03" db="EMBL/GenBank/DDBJ databases">
        <authorList>
            <person name="Grabski M.Z."/>
        </authorList>
    </citation>
    <scope>NUCLEOTIDE SEQUENCE [LARGE SCALE GENOMIC DNA]</scope>
    <source>
        <strain evidence="2">vB_Sen_I1</strain>
    </source>
</reference>
<gene>
    <name evidence="1" type="ORF">vBSenI1_187</name>
</gene>
<name>A0A7L5CH33_9CAUD</name>
<dbReference type="Proteomes" id="UP000516571">
    <property type="component" value="Segment"/>
</dbReference>
<organism evidence="1 2">
    <name type="scientific">Salmonella phage vB_Sen_I1</name>
    <dbReference type="NCBI Taxonomy" id="2723910"/>
    <lineage>
        <taxon>Viruses</taxon>
        <taxon>Duplodnaviria</taxon>
        <taxon>Heunggongvirae</taxon>
        <taxon>Uroviricota</taxon>
        <taxon>Caudoviricetes</taxon>
        <taxon>Demerecviridae</taxon>
        <taxon>Markadamsvirinae</taxon>
        <taxon>Tequintavirus</taxon>
        <taxon>Tequintavirus tvI1</taxon>
    </lineage>
</organism>
<dbReference type="EMBL" id="MT233524">
    <property type="protein sequence ID" value="QJA17935.1"/>
    <property type="molecule type" value="Genomic_DNA"/>
</dbReference>
<evidence type="ECO:0000313" key="1">
    <source>
        <dbReference type="EMBL" id="QJA17935.1"/>
    </source>
</evidence>
<protein>
    <submittedName>
        <fullName evidence="1">Uncharacterized protein</fullName>
    </submittedName>
</protein>
<proteinExistence type="predicted"/>
<sequence length="94" mass="10560">MQNRVIAAGIESAICKSWEGWEGWEGEIEWLYFYDVELLPEIKAKCVEAGMAPDAKADIDISMSELKGRVITVSDEGEEVFELPFSLTVTPKFD</sequence>